<organism evidence="1 2">
    <name type="scientific">Triticum urartu</name>
    <name type="common">Red wild einkorn</name>
    <name type="synonym">Crithodium urartu</name>
    <dbReference type="NCBI Taxonomy" id="4572"/>
    <lineage>
        <taxon>Eukaryota</taxon>
        <taxon>Viridiplantae</taxon>
        <taxon>Streptophyta</taxon>
        <taxon>Embryophyta</taxon>
        <taxon>Tracheophyta</taxon>
        <taxon>Spermatophyta</taxon>
        <taxon>Magnoliopsida</taxon>
        <taxon>Liliopsida</taxon>
        <taxon>Poales</taxon>
        <taxon>Poaceae</taxon>
        <taxon>BOP clade</taxon>
        <taxon>Pooideae</taxon>
        <taxon>Triticodae</taxon>
        <taxon>Triticeae</taxon>
        <taxon>Triticinae</taxon>
        <taxon>Triticum</taxon>
    </lineage>
</organism>
<protein>
    <submittedName>
        <fullName evidence="1">Uncharacterized protein</fullName>
    </submittedName>
</protein>
<name>A0A8R7TVD0_TRIUA</name>
<dbReference type="Gramene" id="TuG1812G0300002590.01.T01">
    <property type="protein sequence ID" value="TuG1812G0300002590.01.T01"/>
    <property type="gene ID" value="TuG1812G0300002590.01"/>
</dbReference>
<proteinExistence type="predicted"/>
<reference evidence="1" key="2">
    <citation type="submission" date="2018-03" db="EMBL/GenBank/DDBJ databases">
        <title>The Triticum urartu genome reveals the dynamic nature of wheat genome evolution.</title>
        <authorList>
            <person name="Ling H."/>
            <person name="Ma B."/>
            <person name="Shi X."/>
            <person name="Liu H."/>
            <person name="Dong L."/>
            <person name="Sun H."/>
            <person name="Cao Y."/>
            <person name="Gao Q."/>
            <person name="Zheng S."/>
            <person name="Li Y."/>
            <person name="Yu Y."/>
            <person name="Du H."/>
            <person name="Qi M."/>
            <person name="Li Y."/>
            <person name="Yu H."/>
            <person name="Cui Y."/>
            <person name="Wang N."/>
            <person name="Chen C."/>
            <person name="Wu H."/>
            <person name="Zhao Y."/>
            <person name="Zhang J."/>
            <person name="Li Y."/>
            <person name="Zhou W."/>
            <person name="Zhang B."/>
            <person name="Hu W."/>
            <person name="Eijk M."/>
            <person name="Tang J."/>
            <person name="Witsenboer H."/>
            <person name="Zhao S."/>
            <person name="Li Z."/>
            <person name="Zhang A."/>
            <person name="Wang D."/>
            <person name="Liang C."/>
        </authorList>
    </citation>
    <scope>NUCLEOTIDE SEQUENCE [LARGE SCALE GENOMIC DNA]</scope>
    <source>
        <strain evidence="1">cv. G1812</strain>
    </source>
</reference>
<reference evidence="1" key="3">
    <citation type="submission" date="2022-06" db="UniProtKB">
        <authorList>
            <consortium name="EnsemblPlants"/>
        </authorList>
    </citation>
    <scope>IDENTIFICATION</scope>
</reference>
<sequence length="52" mass="6349">MEGKGEYDQTQRNTSRWWLYEFTCMFKKGFQDLFMDVANQKFSLKRIGVYLL</sequence>
<keyword evidence="2" id="KW-1185">Reference proteome</keyword>
<evidence type="ECO:0000313" key="1">
    <source>
        <dbReference type="EnsemblPlants" id="TuG1812G0300002590.01.T01"/>
    </source>
</evidence>
<evidence type="ECO:0000313" key="2">
    <source>
        <dbReference type="Proteomes" id="UP000015106"/>
    </source>
</evidence>
<dbReference type="AlphaFoldDB" id="A0A8R7TVD0"/>
<accession>A0A8R7TVD0</accession>
<reference evidence="2" key="1">
    <citation type="journal article" date="2013" name="Nature">
        <title>Draft genome of the wheat A-genome progenitor Triticum urartu.</title>
        <authorList>
            <person name="Ling H.Q."/>
            <person name="Zhao S."/>
            <person name="Liu D."/>
            <person name="Wang J."/>
            <person name="Sun H."/>
            <person name="Zhang C."/>
            <person name="Fan H."/>
            <person name="Li D."/>
            <person name="Dong L."/>
            <person name="Tao Y."/>
            <person name="Gao C."/>
            <person name="Wu H."/>
            <person name="Li Y."/>
            <person name="Cui Y."/>
            <person name="Guo X."/>
            <person name="Zheng S."/>
            <person name="Wang B."/>
            <person name="Yu K."/>
            <person name="Liang Q."/>
            <person name="Yang W."/>
            <person name="Lou X."/>
            <person name="Chen J."/>
            <person name="Feng M."/>
            <person name="Jian J."/>
            <person name="Zhang X."/>
            <person name="Luo G."/>
            <person name="Jiang Y."/>
            <person name="Liu J."/>
            <person name="Wang Z."/>
            <person name="Sha Y."/>
            <person name="Zhang B."/>
            <person name="Wu H."/>
            <person name="Tang D."/>
            <person name="Shen Q."/>
            <person name="Xue P."/>
            <person name="Zou S."/>
            <person name="Wang X."/>
            <person name="Liu X."/>
            <person name="Wang F."/>
            <person name="Yang Y."/>
            <person name="An X."/>
            <person name="Dong Z."/>
            <person name="Zhang K."/>
            <person name="Zhang X."/>
            <person name="Luo M.C."/>
            <person name="Dvorak J."/>
            <person name="Tong Y."/>
            <person name="Wang J."/>
            <person name="Yang H."/>
            <person name="Li Z."/>
            <person name="Wang D."/>
            <person name="Zhang A."/>
            <person name="Wang J."/>
        </authorList>
    </citation>
    <scope>NUCLEOTIDE SEQUENCE</scope>
    <source>
        <strain evidence="2">cv. G1812</strain>
    </source>
</reference>
<dbReference type="Proteomes" id="UP000015106">
    <property type="component" value="Chromosome 3"/>
</dbReference>
<dbReference type="EnsemblPlants" id="TuG1812G0300002590.01.T01">
    <property type="protein sequence ID" value="TuG1812G0300002590.01.T01"/>
    <property type="gene ID" value="TuG1812G0300002590.01"/>
</dbReference>